<reference evidence="2" key="1">
    <citation type="submission" date="2021-06" db="EMBL/GenBank/DDBJ databases">
        <title>A collection of bacterial strains from the Burkholderia cepacia Research Laboratory and Repository.</title>
        <authorList>
            <person name="Lipuma J."/>
            <person name="Spilker T."/>
        </authorList>
    </citation>
    <scope>NUCLEOTIDE SEQUENCE</scope>
    <source>
        <strain evidence="2">AU37435</strain>
    </source>
</reference>
<evidence type="ECO:0000256" key="1">
    <source>
        <dbReference type="SAM" id="MobiDB-lite"/>
    </source>
</evidence>
<protein>
    <submittedName>
        <fullName evidence="2">Uncharacterized protein</fullName>
    </submittedName>
</protein>
<dbReference type="AlphaFoldDB" id="A0AAP2MQM0"/>
<gene>
    <name evidence="2" type="ORF">KTE52_17780</name>
</gene>
<evidence type="ECO:0000313" key="2">
    <source>
        <dbReference type="EMBL" id="MBU9358188.1"/>
    </source>
</evidence>
<dbReference type="EMBL" id="JAHPMX010000008">
    <property type="protein sequence ID" value="MBU9358188.1"/>
    <property type="molecule type" value="Genomic_DNA"/>
</dbReference>
<sequence length="147" mass="15207">MQKLSGPTHAAGRLPDGSAEGPPASDAAAASAPIAVSPFASGIGLIGAIDCTPPASRTSCATCIRIGDCARAGIAPLAIALAATSATIHPSVFMFHSFRSRRDDVLHPYDDGAWPFIPAPHDRRARCGATLFFRCGARPLSFIRQPA</sequence>
<comment type="caution">
    <text evidence="2">The sequence shown here is derived from an EMBL/GenBank/DDBJ whole genome shotgun (WGS) entry which is preliminary data.</text>
</comment>
<organism evidence="2 3">
    <name type="scientific">Burkholderia multivorans</name>
    <dbReference type="NCBI Taxonomy" id="87883"/>
    <lineage>
        <taxon>Bacteria</taxon>
        <taxon>Pseudomonadati</taxon>
        <taxon>Pseudomonadota</taxon>
        <taxon>Betaproteobacteria</taxon>
        <taxon>Burkholderiales</taxon>
        <taxon>Burkholderiaceae</taxon>
        <taxon>Burkholderia</taxon>
        <taxon>Burkholderia cepacia complex</taxon>
    </lineage>
</organism>
<proteinExistence type="predicted"/>
<feature type="region of interest" description="Disordered" evidence="1">
    <location>
        <begin position="1"/>
        <end position="26"/>
    </location>
</feature>
<dbReference type="Proteomes" id="UP001196915">
    <property type="component" value="Unassembled WGS sequence"/>
</dbReference>
<accession>A0AAP2MQM0</accession>
<evidence type="ECO:0000313" key="3">
    <source>
        <dbReference type="Proteomes" id="UP001196915"/>
    </source>
</evidence>
<dbReference type="RefSeq" id="WP_217063876.1">
    <property type="nucleotide sequence ID" value="NZ_CAJHDX010000003.1"/>
</dbReference>
<name>A0AAP2MQM0_9BURK</name>